<dbReference type="GO" id="GO:0003676">
    <property type="term" value="F:nucleic acid binding"/>
    <property type="evidence" value="ECO:0007669"/>
    <property type="project" value="InterPro"/>
</dbReference>
<dbReference type="GO" id="GO:0016787">
    <property type="term" value="F:hydrolase activity"/>
    <property type="evidence" value="ECO:0007669"/>
    <property type="project" value="UniProtKB-KW"/>
</dbReference>
<dbReference type="CDD" id="cd17921">
    <property type="entry name" value="DEXHc_Ski2"/>
    <property type="match status" value="1"/>
</dbReference>
<feature type="domain" description="Helicase ATP-binding" evidence="5">
    <location>
        <begin position="307"/>
        <end position="468"/>
    </location>
</feature>
<evidence type="ECO:0000313" key="7">
    <source>
        <dbReference type="Proteomes" id="UP000435957"/>
    </source>
</evidence>
<keyword evidence="2" id="KW-0378">Hydrolase</keyword>
<keyword evidence="7" id="KW-1185">Reference proteome</keyword>
<evidence type="ECO:0000256" key="1">
    <source>
        <dbReference type="ARBA" id="ARBA00022741"/>
    </source>
</evidence>
<keyword evidence="3 6" id="KW-0347">Helicase</keyword>
<protein>
    <submittedName>
        <fullName evidence="6">DEAD/DEAH box helicase</fullName>
    </submittedName>
</protein>
<organism evidence="6 7">
    <name type="scientific">Brucella lupini</name>
    <dbReference type="NCBI Taxonomy" id="255457"/>
    <lineage>
        <taxon>Bacteria</taxon>
        <taxon>Pseudomonadati</taxon>
        <taxon>Pseudomonadota</taxon>
        <taxon>Alphaproteobacteria</taxon>
        <taxon>Hyphomicrobiales</taxon>
        <taxon>Brucellaceae</taxon>
        <taxon>Brucella/Ochrobactrum group</taxon>
        <taxon>Brucella</taxon>
    </lineage>
</organism>
<dbReference type="Pfam" id="PF00270">
    <property type="entry name" value="DEAD"/>
    <property type="match status" value="1"/>
</dbReference>
<evidence type="ECO:0000256" key="3">
    <source>
        <dbReference type="ARBA" id="ARBA00022806"/>
    </source>
</evidence>
<dbReference type="InterPro" id="IPR011545">
    <property type="entry name" value="DEAD/DEAH_box_helicase_dom"/>
</dbReference>
<sequence length="1143" mass="126349">MKRPRALETIEELQEFIEVMAQPTVRGRLQARGDARAIIRRAGQLPEGAPAFAVSLDTDLSEYGFSLLRASLALRERGEGDPAIWREGFLKAGNAFEALVRNGSPELSQRGFWRVMGAASYHLAGYAAMAFSLMSQAEEEANLAPAERVIVRLLLSDLGTLRDEARSWLRNPEYGDDALQAALEVGDQEIDDILSIMLTTAVFRAFAFFEFALLTGDTAMHDGALSILRRALRVASNVGAVSHWWIIRVARNLIDDLWGNSLHHVLPQIGPAGTDGYAALREMFLASLYARKTAEVELWPSQIGAARRATDLTDDLVVALPTSAGKTRVAEICTLMSLSAEKRVLLVTPLRALSAQTERSFRKTFGPLGFSVSSLYGASGAMPGDQDALRSHDIVIATPEKLDFALRSNPQLLDDIGLIVLDEGHLIGPSERELRYEILVQRLLRRADAVDRRIVCLSAILPDGEQLEDLTAWVRSDAEGEAVKSSWRPTRQRFGTLAWGGQGARLTFDLDDDGPFIQNFVTEQPPIAPRRTPFPRDNPELTIAAAWQFADEGKRTLVFCTQRDHVESYATRIVDLARRGFIAPLLADEGAIERAKSVGAEWLGAEHPAVRCLELGVAIHHARLPNPFLREVERLLNEGVLTVTIASPTLAQGLNLNAAVLLVPTLYRAGTPLTGEEFANVAGRAGRAFVDLEGLVIHVMFEPLRWRRQAWRELVNASRARTLESGLIQIASEILNRLARSGTLSRDDAFEYLANNRDAWNIHVDEEDDEPFELLLEKLDHAILGLVEALDADDADLPRLIDESLNGSLWARQLARRGDDLRERQLELFRARSGLIWSQTNADQRRGHFAMGVGLESGLTLDAMADELAVLLDQADEAALPGDSEVLVASLTTLAERLLAIRPFVPDDPLPGNWREILAAWVSGTPVHEIGPDNMRFIEDVFTYRLVWALEALRTRRVALGWQPEIIAGTAAACLEAGLPRYTMAMLVRAGLPSRAAALAAINDQDPIFIDNDGLVVWLETNEVVAMTDAGDWPTPATNDIWKAFRAEMLNRISQRWTSRDWRINIEPATRQIVPVPASPYRVEVDETDNAVWVLTPDFKVVAMLGQSMVDAAPSVLTARFDEGSPQAIIRRHGRSHASWSEP</sequence>
<dbReference type="PANTHER" id="PTHR47961:SF10">
    <property type="entry name" value="ATP-DEPENDENT DNA HELICASE HEL308"/>
    <property type="match status" value="1"/>
</dbReference>
<accession>A0AB34DIB1</accession>
<dbReference type="GO" id="GO:0005524">
    <property type="term" value="F:ATP binding"/>
    <property type="evidence" value="ECO:0007669"/>
    <property type="project" value="UniProtKB-KW"/>
</dbReference>
<evidence type="ECO:0000259" key="5">
    <source>
        <dbReference type="PROSITE" id="PS51192"/>
    </source>
</evidence>
<dbReference type="GO" id="GO:0004386">
    <property type="term" value="F:helicase activity"/>
    <property type="evidence" value="ECO:0007669"/>
    <property type="project" value="UniProtKB-KW"/>
</dbReference>
<dbReference type="EMBL" id="WBWF01000033">
    <property type="protein sequence ID" value="KAB2699458.1"/>
    <property type="molecule type" value="Genomic_DNA"/>
</dbReference>
<dbReference type="InterPro" id="IPR050474">
    <property type="entry name" value="Hel308_SKI2-like"/>
</dbReference>
<dbReference type="Proteomes" id="UP000435957">
    <property type="component" value="Unassembled WGS sequence"/>
</dbReference>
<keyword evidence="4" id="KW-0067">ATP-binding</keyword>
<gene>
    <name evidence="6" type="ORF">F9L03_25565</name>
</gene>
<dbReference type="SMART" id="SM00487">
    <property type="entry name" value="DEXDc"/>
    <property type="match status" value="1"/>
</dbReference>
<name>A0AB34DIB1_9HYPH</name>
<evidence type="ECO:0000313" key="6">
    <source>
        <dbReference type="EMBL" id="KAB2699458.1"/>
    </source>
</evidence>
<dbReference type="AlphaFoldDB" id="A0AB34DIB1"/>
<evidence type="ECO:0000256" key="2">
    <source>
        <dbReference type="ARBA" id="ARBA00022801"/>
    </source>
</evidence>
<dbReference type="InterPro" id="IPR014001">
    <property type="entry name" value="Helicase_ATP-bd"/>
</dbReference>
<dbReference type="PROSITE" id="PS51192">
    <property type="entry name" value="HELICASE_ATP_BIND_1"/>
    <property type="match status" value="1"/>
</dbReference>
<proteinExistence type="predicted"/>
<dbReference type="Gene3D" id="3.40.50.300">
    <property type="entry name" value="P-loop containing nucleotide triphosphate hydrolases"/>
    <property type="match status" value="2"/>
</dbReference>
<dbReference type="PANTHER" id="PTHR47961">
    <property type="entry name" value="DNA POLYMERASE THETA, PUTATIVE (AFU_ORTHOLOGUE AFUA_1G05260)-RELATED"/>
    <property type="match status" value="1"/>
</dbReference>
<dbReference type="InterPro" id="IPR027417">
    <property type="entry name" value="P-loop_NTPase"/>
</dbReference>
<keyword evidence="1" id="KW-0547">Nucleotide-binding</keyword>
<comment type="caution">
    <text evidence="6">The sequence shown here is derived from an EMBL/GenBank/DDBJ whole genome shotgun (WGS) entry which is preliminary data.</text>
</comment>
<reference evidence="6 7" key="1">
    <citation type="submission" date="2019-09" db="EMBL/GenBank/DDBJ databases">
        <title>Taxonomic organization of the family Brucellaceae based on a phylogenomic approach.</title>
        <authorList>
            <person name="Leclercq S."/>
            <person name="Cloeckaert A."/>
            <person name="Zygmunt M.S."/>
        </authorList>
    </citation>
    <scope>NUCLEOTIDE SEQUENCE [LARGE SCALE GENOMIC DNA]</scope>
    <source>
        <strain evidence="6 7">LUP23</strain>
    </source>
</reference>
<dbReference type="SUPFAM" id="SSF52540">
    <property type="entry name" value="P-loop containing nucleoside triphosphate hydrolases"/>
    <property type="match status" value="1"/>
</dbReference>
<evidence type="ECO:0000256" key="4">
    <source>
        <dbReference type="ARBA" id="ARBA00022840"/>
    </source>
</evidence>